<evidence type="ECO:0000313" key="4">
    <source>
        <dbReference type="EMBL" id="KAJ8612550.1"/>
    </source>
</evidence>
<dbReference type="InterPro" id="IPR000008">
    <property type="entry name" value="C2_dom"/>
</dbReference>
<name>A0AAD7UMD0_9STRA</name>
<dbReference type="CDD" id="cd00030">
    <property type="entry name" value="C2"/>
    <property type="match status" value="3"/>
</dbReference>
<feature type="domain" description="C2" evidence="3">
    <location>
        <begin position="210"/>
        <end position="339"/>
    </location>
</feature>
<dbReference type="EMBL" id="JAQMWT010000047">
    <property type="protein sequence ID" value="KAJ8612550.1"/>
    <property type="molecule type" value="Genomic_DNA"/>
</dbReference>
<keyword evidence="1" id="KW-0479">Metal-binding</keyword>
<accession>A0AAD7UMD0</accession>
<dbReference type="Proteomes" id="UP001230188">
    <property type="component" value="Unassembled WGS sequence"/>
</dbReference>
<feature type="domain" description="C2" evidence="3">
    <location>
        <begin position="55"/>
        <end position="180"/>
    </location>
</feature>
<evidence type="ECO:0000256" key="2">
    <source>
        <dbReference type="ARBA" id="ARBA00022837"/>
    </source>
</evidence>
<evidence type="ECO:0000313" key="5">
    <source>
        <dbReference type="Proteomes" id="UP001230188"/>
    </source>
</evidence>
<reference evidence="4" key="1">
    <citation type="submission" date="2023-01" db="EMBL/GenBank/DDBJ databases">
        <title>Metagenome sequencing of chrysophaentin producing Chrysophaeum taylorii.</title>
        <authorList>
            <person name="Davison J."/>
            <person name="Bewley C."/>
        </authorList>
    </citation>
    <scope>NUCLEOTIDE SEQUENCE</scope>
    <source>
        <strain evidence="4">NIES-1699</strain>
    </source>
</reference>
<dbReference type="GO" id="GO:0046872">
    <property type="term" value="F:metal ion binding"/>
    <property type="evidence" value="ECO:0007669"/>
    <property type="project" value="UniProtKB-KW"/>
</dbReference>
<dbReference type="PROSITE" id="PS50004">
    <property type="entry name" value="C2"/>
    <property type="match status" value="3"/>
</dbReference>
<dbReference type="PANTHER" id="PTHR45911">
    <property type="entry name" value="C2 DOMAIN-CONTAINING PROTEIN"/>
    <property type="match status" value="1"/>
</dbReference>
<dbReference type="SUPFAM" id="SSF49562">
    <property type="entry name" value="C2 domain (Calcium/lipid-binding domain, CaLB)"/>
    <property type="match status" value="3"/>
</dbReference>
<dbReference type="SMART" id="SM00239">
    <property type="entry name" value="C2"/>
    <property type="match status" value="3"/>
</dbReference>
<evidence type="ECO:0000259" key="3">
    <source>
        <dbReference type="PROSITE" id="PS50004"/>
    </source>
</evidence>
<dbReference type="AlphaFoldDB" id="A0AAD7UMD0"/>
<dbReference type="Pfam" id="PF00168">
    <property type="entry name" value="C2"/>
    <property type="match status" value="3"/>
</dbReference>
<keyword evidence="5" id="KW-1185">Reference proteome</keyword>
<evidence type="ECO:0000256" key="1">
    <source>
        <dbReference type="ARBA" id="ARBA00022723"/>
    </source>
</evidence>
<organism evidence="4 5">
    <name type="scientific">Chrysophaeum taylorii</name>
    <dbReference type="NCBI Taxonomy" id="2483200"/>
    <lineage>
        <taxon>Eukaryota</taxon>
        <taxon>Sar</taxon>
        <taxon>Stramenopiles</taxon>
        <taxon>Ochrophyta</taxon>
        <taxon>Pelagophyceae</taxon>
        <taxon>Pelagomonadales</taxon>
        <taxon>Pelagomonadaceae</taxon>
        <taxon>Chrysophaeum</taxon>
    </lineage>
</organism>
<dbReference type="InterPro" id="IPR035892">
    <property type="entry name" value="C2_domain_sf"/>
</dbReference>
<keyword evidence="2" id="KW-0106">Calcium</keyword>
<gene>
    <name evidence="4" type="ORF">CTAYLR_003727</name>
</gene>
<comment type="caution">
    <text evidence="4">The sequence shown here is derived from an EMBL/GenBank/DDBJ whole genome shotgun (WGS) entry which is preliminary data.</text>
</comment>
<dbReference type="Gene3D" id="2.60.40.150">
    <property type="entry name" value="C2 domain"/>
    <property type="match status" value="3"/>
</dbReference>
<feature type="domain" description="C2" evidence="3">
    <location>
        <begin position="365"/>
        <end position="491"/>
    </location>
</feature>
<sequence length="537" mass="61309">MGVLDPIDLTEVAGRNHRYQREWFELRVDPSHPMQQQPVSGEIELSLKLRYNPALEYEPFVDEPDEFVEKANELLVAVAHGRSLAVRDKNLFSKGGGSDARAVLCFGDKQFRRTTVQKKTLYPIWREEFSFELLTPAPAVLKIRCEDYDELSSSADSMGVVDVDLTALLGDKRVRRRQWYALEKDPDTPPNLAVSGEIELILRCRYNATLDFQPFQEPSDFPNKRPNELLIAVVQGRGLAVVHDRYLSSKTGGSSDLRVILRVTSTDAECRTTRVAKKQTERPRWLETFRIPVEYADDCPQALMVQCVDQSSSAADSMGVVRVDLAPLARDQERIRKWFPLEADPDHPSEAASGELELVLRYIHNPEFCSFEPFEDEATINDHSPNELLVGLVRGRDLATKDSSHLPSPQVTFCISGNDTSYQSTVRNKTLFPIWHETFRLPIFWADENDETFVSIRCEHLDEILSQATPIGEIRIFLKSLSNQQLRRQWFPLRAHDERHNASGALELVLRLRYNPDLVVFEPFTNPDAYVGRNPNE</sequence>
<protein>
    <recommendedName>
        <fullName evidence="3">C2 domain-containing protein</fullName>
    </recommendedName>
</protein>
<proteinExistence type="predicted"/>